<reference evidence="9" key="1">
    <citation type="submission" date="2025-08" db="UniProtKB">
        <authorList>
            <consortium name="RefSeq"/>
        </authorList>
    </citation>
    <scope>IDENTIFICATION</scope>
</reference>
<organism evidence="8 9">
    <name type="scientific">Octopus sinensis</name>
    <name type="common">East Asian common octopus</name>
    <dbReference type="NCBI Taxonomy" id="2607531"/>
    <lineage>
        <taxon>Eukaryota</taxon>
        <taxon>Metazoa</taxon>
        <taxon>Spiralia</taxon>
        <taxon>Lophotrochozoa</taxon>
        <taxon>Mollusca</taxon>
        <taxon>Cephalopoda</taxon>
        <taxon>Coleoidea</taxon>
        <taxon>Octopodiformes</taxon>
        <taxon>Octopoda</taxon>
        <taxon>Incirrata</taxon>
        <taxon>Octopodidae</taxon>
        <taxon>Octopus</taxon>
    </lineage>
</organism>
<keyword evidence="5 7" id="KW-0472">Membrane</keyword>
<comment type="similarity">
    <text evidence="2">Belongs to the CD225/Dispanin family.</text>
</comment>
<evidence type="ECO:0000256" key="1">
    <source>
        <dbReference type="ARBA" id="ARBA00004370"/>
    </source>
</evidence>
<dbReference type="Pfam" id="PF04505">
    <property type="entry name" value="CD225"/>
    <property type="match status" value="1"/>
</dbReference>
<feature type="transmembrane region" description="Helical" evidence="7">
    <location>
        <begin position="166"/>
        <end position="187"/>
    </location>
</feature>
<evidence type="ECO:0000256" key="2">
    <source>
        <dbReference type="ARBA" id="ARBA00006843"/>
    </source>
</evidence>
<dbReference type="InterPro" id="IPR051423">
    <property type="entry name" value="CD225/Dispanin"/>
</dbReference>
<protein>
    <submittedName>
        <fullName evidence="9">Uncharacterized protein LOC115232335 isoform X2</fullName>
    </submittedName>
</protein>
<gene>
    <name evidence="9" type="primary">LOC115232335</name>
</gene>
<evidence type="ECO:0000256" key="7">
    <source>
        <dbReference type="SAM" id="Phobius"/>
    </source>
</evidence>
<dbReference type="InterPro" id="IPR007593">
    <property type="entry name" value="CD225/Dispanin_fam"/>
</dbReference>
<evidence type="ECO:0000256" key="6">
    <source>
        <dbReference type="SAM" id="MobiDB-lite"/>
    </source>
</evidence>
<proteinExistence type="inferred from homology"/>
<evidence type="ECO:0000256" key="5">
    <source>
        <dbReference type="ARBA" id="ARBA00023136"/>
    </source>
</evidence>
<keyword evidence="4 7" id="KW-1133">Transmembrane helix</keyword>
<feature type="region of interest" description="Disordered" evidence="6">
    <location>
        <begin position="73"/>
        <end position="92"/>
    </location>
</feature>
<sequence>MDSEENLITTETVTTEVVVKTEESETSENTTTIIIPQPEEKTVVQVTTTQETVTVEKNVEVEENENLEEEIKLEEKEDAEKTASGTQKADLHIVINQEPTSAEVQQTMVAEGIKKENNLVKAILVTIFCCLPLGIVAIIQANKANTELKNGNLTEAVRSNESAKKFIKYGLIIGLLFSIIIIIVKVAI</sequence>
<evidence type="ECO:0000256" key="3">
    <source>
        <dbReference type="ARBA" id="ARBA00022692"/>
    </source>
</evidence>
<keyword evidence="8" id="KW-1185">Reference proteome</keyword>
<dbReference type="AlphaFoldDB" id="A0A6P7UAP4"/>
<feature type="transmembrane region" description="Helical" evidence="7">
    <location>
        <begin position="122"/>
        <end position="141"/>
    </location>
</feature>
<evidence type="ECO:0000313" key="9">
    <source>
        <dbReference type="RefSeq" id="XP_029658026.1"/>
    </source>
</evidence>
<evidence type="ECO:0000313" key="8">
    <source>
        <dbReference type="Proteomes" id="UP000515154"/>
    </source>
</evidence>
<evidence type="ECO:0000256" key="4">
    <source>
        <dbReference type="ARBA" id="ARBA00022989"/>
    </source>
</evidence>
<keyword evidence="3 7" id="KW-0812">Transmembrane</keyword>
<dbReference type="PANTHER" id="PTHR14948:SF25">
    <property type="entry name" value="DUF4190 DOMAIN-CONTAINING PROTEIN"/>
    <property type="match status" value="1"/>
</dbReference>
<accession>A0A6P7UAP4</accession>
<dbReference type="PANTHER" id="PTHR14948">
    <property type="entry name" value="NG5"/>
    <property type="match status" value="1"/>
</dbReference>
<dbReference type="Proteomes" id="UP000515154">
    <property type="component" value="Linkage group LG2"/>
</dbReference>
<dbReference type="RefSeq" id="XP_029658026.1">
    <property type="nucleotide sequence ID" value="XM_029802166.2"/>
</dbReference>
<name>A0A6P7UAP4_9MOLL</name>
<comment type="subcellular location">
    <subcellularLocation>
        <location evidence="1">Membrane</location>
    </subcellularLocation>
</comment>
<dbReference type="GO" id="GO:0016020">
    <property type="term" value="C:membrane"/>
    <property type="evidence" value="ECO:0007669"/>
    <property type="project" value="UniProtKB-SubCell"/>
</dbReference>